<feature type="repeat" description="Solcar" evidence="8">
    <location>
        <begin position="250"/>
        <end position="341"/>
    </location>
</feature>
<comment type="caution">
    <text evidence="11">The sequence shown here is derived from an EMBL/GenBank/DDBJ whole genome shotgun (WGS) entry which is preliminary data.</text>
</comment>
<dbReference type="EMBL" id="JMSN01000074">
    <property type="protein sequence ID" value="KDN41963.1"/>
    <property type="molecule type" value="Genomic_DNA"/>
</dbReference>
<proteinExistence type="inferred from homology"/>
<evidence type="ECO:0000256" key="7">
    <source>
        <dbReference type="ARBA" id="ARBA00023136"/>
    </source>
</evidence>
<evidence type="ECO:0000256" key="8">
    <source>
        <dbReference type="PROSITE-ProRule" id="PRU00282"/>
    </source>
</evidence>
<evidence type="ECO:0000313" key="11">
    <source>
        <dbReference type="EMBL" id="KDN41963.1"/>
    </source>
</evidence>
<evidence type="ECO:0000256" key="10">
    <source>
        <dbReference type="SAM" id="MobiDB-lite"/>
    </source>
</evidence>
<evidence type="ECO:0000256" key="6">
    <source>
        <dbReference type="ARBA" id="ARBA00023128"/>
    </source>
</evidence>
<evidence type="ECO:0000256" key="9">
    <source>
        <dbReference type="RuleBase" id="RU000488"/>
    </source>
</evidence>
<evidence type="ECO:0000256" key="2">
    <source>
        <dbReference type="ARBA" id="ARBA00022448"/>
    </source>
</evidence>
<dbReference type="Proteomes" id="UP000027361">
    <property type="component" value="Unassembled WGS sequence"/>
</dbReference>
<name>A0A066VNU2_TILAU</name>
<dbReference type="PROSITE" id="PS50920">
    <property type="entry name" value="SOLCAR"/>
    <property type="match status" value="3"/>
</dbReference>
<evidence type="ECO:0000256" key="4">
    <source>
        <dbReference type="ARBA" id="ARBA00022737"/>
    </source>
</evidence>
<dbReference type="STRING" id="1037660.A0A066VNU2"/>
<dbReference type="GeneID" id="25262572"/>
<evidence type="ECO:0000256" key="3">
    <source>
        <dbReference type="ARBA" id="ARBA00022692"/>
    </source>
</evidence>
<feature type="non-terminal residue" evidence="11">
    <location>
        <position position="1"/>
    </location>
</feature>
<evidence type="ECO:0000313" key="12">
    <source>
        <dbReference type="Proteomes" id="UP000027361"/>
    </source>
</evidence>
<keyword evidence="2 9" id="KW-0813">Transport</keyword>
<keyword evidence="6" id="KW-0496">Mitochondrion</keyword>
<dbReference type="OMA" id="YKMSVPK"/>
<organism evidence="11 12">
    <name type="scientific">Tilletiaria anomala (strain ATCC 24038 / CBS 436.72 / UBC 951)</name>
    <dbReference type="NCBI Taxonomy" id="1037660"/>
    <lineage>
        <taxon>Eukaryota</taxon>
        <taxon>Fungi</taxon>
        <taxon>Dikarya</taxon>
        <taxon>Basidiomycota</taxon>
        <taxon>Ustilaginomycotina</taxon>
        <taxon>Exobasidiomycetes</taxon>
        <taxon>Georgefischeriales</taxon>
        <taxon>Tilletiariaceae</taxon>
        <taxon>Tilletiaria</taxon>
    </lineage>
</organism>
<evidence type="ECO:0000256" key="1">
    <source>
        <dbReference type="ARBA" id="ARBA00004225"/>
    </source>
</evidence>
<feature type="compositionally biased region" description="Low complexity" evidence="10">
    <location>
        <begin position="51"/>
        <end position="61"/>
    </location>
</feature>
<accession>A0A066VNU2</accession>
<protein>
    <submittedName>
        <fullName evidence="11">Mitochondrial carrier</fullName>
    </submittedName>
</protein>
<dbReference type="GO" id="GO:0031966">
    <property type="term" value="C:mitochondrial membrane"/>
    <property type="evidence" value="ECO:0007669"/>
    <property type="project" value="UniProtKB-SubCell"/>
</dbReference>
<sequence length="353" mass="37995">ALSRAYLVSYFVAGGAAGAASRTVVSPLERLKIIMQIQPHEKPSSAGGGSAAIPSKAARASGGSKGAYAGVWSGLVKMWREEGMAGFMRGNGINCLRIAPYSAVQFSSYEVLKNLFLRSHYLAVWERLTAGALAGIASVVSTYPLDLVRSRISIASASLYSEAKAAEQGRLSAATGASSTSASTLKLRAKQKRVPGIWAMTLKVYREEGGVRGLYRGCVPTSAGVAPYVSLNFIGYETLRERFEDDEGRISDLSKLGCGAAAGSVSQTLTYPLDVLRRRLQVAGMRDSQLGYSDTTSFGVFRTIVRQDGVRGLYRGLWPNLLKVAPSIGVSFWTYETVRSWLEPHHHHATGHH</sequence>
<keyword evidence="5" id="KW-1133">Transmembrane helix</keyword>
<feature type="region of interest" description="Disordered" evidence="10">
    <location>
        <begin position="39"/>
        <end position="61"/>
    </location>
</feature>
<dbReference type="InterPro" id="IPR023395">
    <property type="entry name" value="MCP_dom_sf"/>
</dbReference>
<feature type="repeat" description="Solcar" evidence="8">
    <location>
        <begin position="5"/>
        <end position="115"/>
    </location>
</feature>
<comment type="similarity">
    <text evidence="9">Belongs to the mitochondrial carrier (TC 2.A.29) family.</text>
</comment>
<keyword evidence="7 8" id="KW-0472">Membrane</keyword>
<dbReference type="InterPro" id="IPR018108">
    <property type="entry name" value="MCP_transmembrane"/>
</dbReference>
<reference evidence="11 12" key="1">
    <citation type="submission" date="2014-05" db="EMBL/GenBank/DDBJ databases">
        <title>Draft genome sequence of a rare smut relative, Tilletiaria anomala UBC 951.</title>
        <authorList>
            <consortium name="DOE Joint Genome Institute"/>
            <person name="Toome M."/>
            <person name="Kuo A."/>
            <person name="Henrissat B."/>
            <person name="Lipzen A."/>
            <person name="Tritt A."/>
            <person name="Yoshinaga Y."/>
            <person name="Zane M."/>
            <person name="Barry K."/>
            <person name="Grigoriev I.V."/>
            <person name="Spatafora J.W."/>
            <person name="Aimea M.C."/>
        </authorList>
    </citation>
    <scope>NUCLEOTIDE SEQUENCE [LARGE SCALE GENOMIC DNA]</scope>
    <source>
        <strain evidence="11 12">UBC 951</strain>
    </source>
</reference>
<comment type="subcellular location">
    <subcellularLocation>
        <location evidence="1">Mitochondrion membrane</location>
        <topology evidence="1">Multi-pass membrane protein</topology>
    </subcellularLocation>
</comment>
<gene>
    <name evidence="11" type="ORF">K437DRAFT_226422</name>
</gene>
<dbReference type="InParanoid" id="A0A066VNU2"/>
<feature type="repeat" description="Solcar" evidence="8">
    <location>
        <begin position="122"/>
        <end position="242"/>
    </location>
</feature>
<dbReference type="PANTHER" id="PTHR24089">
    <property type="entry name" value="SOLUTE CARRIER FAMILY 25"/>
    <property type="match status" value="1"/>
</dbReference>
<dbReference type="OrthoDB" id="270584at2759"/>
<keyword evidence="12" id="KW-1185">Reference proteome</keyword>
<dbReference type="SUPFAM" id="SSF103506">
    <property type="entry name" value="Mitochondrial carrier"/>
    <property type="match status" value="1"/>
</dbReference>
<dbReference type="Pfam" id="PF00153">
    <property type="entry name" value="Mito_carr"/>
    <property type="match status" value="3"/>
</dbReference>
<dbReference type="HOGENOM" id="CLU_015166_10_9_1"/>
<evidence type="ECO:0000256" key="5">
    <source>
        <dbReference type="ARBA" id="ARBA00022989"/>
    </source>
</evidence>
<dbReference type="FunCoup" id="A0A066VNU2">
    <property type="interactions" value="26"/>
</dbReference>
<dbReference type="Gene3D" id="1.50.40.10">
    <property type="entry name" value="Mitochondrial carrier domain"/>
    <property type="match status" value="1"/>
</dbReference>
<keyword evidence="4" id="KW-0677">Repeat</keyword>
<dbReference type="RefSeq" id="XP_013241898.1">
    <property type="nucleotide sequence ID" value="XM_013386444.1"/>
</dbReference>
<dbReference type="AlphaFoldDB" id="A0A066VNU2"/>
<dbReference type="InterPro" id="IPR002067">
    <property type="entry name" value="MCP"/>
</dbReference>
<dbReference type="GO" id="GO:0055085">
    <property type="term" value="P:transmembrane transport"/>
    <property type="evidence" value="ECO:0007669"/>
    <property type="project" value="InterPro"/>
</dbReference>
<dbReference type="PRINTS" id="PR00926">
    <property type="entry name" value="MITOCARRIER"/>
</dbReference>
<keyword evidence="3 8" id="KW-0812">Transmembrane</keyword>